<gene>
    <name evidence="6" type="primary">tolB</name>
    <name evidence="6" type="ORF">H8E23_13375</name>
</gene>
<dbReference type="SUPFAM" id="SSF52964">
    <property type="entry name" value="TolB, N-terminal domain"/>
    <property type="match status" value="1"/>
</dbReference>
<name>A0A8J6TJI3_9BACT</name>
<keyword evidence="4" id="KW-0574">Periplasm</keyword>
<dbReference type="GO" id="GO:0017038">
    <property type="term" value="P:protein import"/>
    <property type="evidence" value="ECO:0007669"/>
    <property type="project" value="InterPro"/>
</dbReference>
<dbReference type="PANTHER" id="PTHR36842:SF1">
    <property type="entry name" value="PROTEIN TOLB"/>
    <property type="match status" value="1"/>
</dbReference>
<reference evidence="6 7" key="1">
    <citation type="submission" date="2020-08" db="EMBL/GenBank/DDBJ databases">
        <title>Bridging the membrane lipid divide: bacteria of the FCB group superphylum have the potential to synthesize archaeal ether lipids.</title>
        <authorList>
            <person name="Villanueva L."/>
            <person name="Von Meijenfeldt F.A.B."/>
            <person name="Westbye A.B."/>
            <person name="Yadav S."/>
            <person name="Hopmans E.C."/>
            <person name="Dutilh B.E."/>
            <person name="Sinninghe Damste J.S."/>
        </authorList>
    </citation>
    <scope>NUCLEOTIDE SEQUENCE [LARGE SCALE GENOMIC DNA]</scope>
    <source>
        <strain evidence="6">NIOZ-UU30</strain>
    </source>
</reference>
<dbReference type="GO" id="GO:0042597">
    <property type="term" value="C:periplasmic space"/>
    <property type="evidence" value="ECO:0007669"/>
    <property type="project" value="UniProtKB-SubCell"/>
</dbReference>
<evidence type="ECO:0000256" key="2">
    <source>
        <dbReference type="ARBA" id="ARBA00009820"/>
    </source>
</evidence>
<dbReference type="InterPro" id="IPR014167">
    <property type="entry name" value="Tol-Pal_TolB"/>
</dbReference>
<keyword evidence="3" id="KW-0732">Signal</keyword>
<dbReference type="InterPro" id="IPR011042">
    <property type="entry name" value="6-blade_b-propeller_TolB-like"/>
</dbReference>
<dbReference type="AlphaFoldDB" id="A0A8J6TJI3"/>
<accession>A0A8J6TJI3</accession>
<comment type="caution">
    <text evidence="6">The sequence shown here is derived from an EMBL/GenBank/DDBJ whole genome shotgun (WGS) entry which is preliminary data.</text>
</comment>
<evidence type="ECO:0000313" key="6">
    <source>
        <dbReference type="EMBL" id="MBC8362377.1"/>
    </source>
</evidence>
<evidence type="ECO:0000259" key="5">
    <source>
        <dbReference type="Pfam" id="PF04052"/>
    </source>
</evidence>
<evidence type="ECO:0000256" key="1">
    <source>
        <dbReference type="ARBA" id="ARBA00004418"/>
    </source>
</evidence>
<comment type="subcellular location">
    <subcellularLocation>
        <location evidence="1">Periplasm</location>
    </subcellularLocation>
</comment>
<evidence type="ECO:0000313" key="7">
    <source>
        <dbReference type="Proteomes" id="UP000603434"/>
    </source>
</evidence>
<evidence type="ECO:0000256" key="3">
    <source>
        <dbReference type="ARBA" id="ARBA00022729"/>
    </source>
</evidence>
<dbReference type="Pfam" id="PF07676">
    <property type="entry name" value="PD40"/>
    <property type="match status" value="4"/>
</dbReference>
<comment type="similarity">
    <text evidence="2">Belongs to the TolB family.</text>
</comment>
<protein>
    <submittedName>
        <fullName evidence="6">Tol-Pal system beta propeller repeat protein TolB</fullName>
    </submittedName>
</protein>
<dbReference type="HAMAP" id="MF_00671">
    <property type="entry name" value="TolB"/>
    <property type="match status" value="1"/>
</dbReference>
<dbReference type="Gene3D" id="3.40.50.10070">
    <property type="entry name" value="TolB, N-terminal domain"/>
    <property type="match status" value="1"/>
</dbReference>
<sequence>MVSFLIGKAAHCAEYNYIDITNPFLRKIPIAVPVFKNMSPGEATAQLSRQAADLLADTLEFTGYFKMLDRKAFLADAQADAAFSAVNFKNWTSIGAELLISGQIMTIDNLVEIELKLYDTFKGTLLVGKRYKGWLNDQRKMIRRFCSEVIYILTGNSGFFNSEIAFVSTGSGNKEIYFCEFDGYNPRQITHTKSITLSPAWSSDAKWIAYTSYVNGNPDLYIKHLTENRGAVVSKEGINTTPAWVPGQFALAATLSFSGDPEIYLLTGAGKIIKRLTYSWDIDVSPSWSPDGKKMAFVSKRSGTPQIYIQNMESDQAERLTFTGRYNTQPSWSPKGDKIAYSALNNGRSNIWIIGIEGGDPVQLTHDEGDSESPTWSPDGSLIAFSSTREGISRIYVMTAYGTDQRRLLTLPGEQTEPKWSPIDINK</sequence>
<dbReference type="InterPro" id="IPR007195">
    <property type="entry name" value="TolB_N"/>
</dbReference>
<dbReference type="EMBL" id="JACNJH010000186">
    <property type="protein sequence ID" value="MBC8362377.1"/>
    <property type="molecule type" value="Genomic_DNA"/>
</dbReference>
<dbReference type="NCBIfam" id="TIGR02800">
    <property type="entry name" value="propeller_TolB"/>
    <property type="match status" value="1"/>
</dbReference>
<proteinExistence type="inferred from homology"/>
<dbReference type="Proteomes" id="UP000603434">
    <property type="component" value="Unassembled WGS sequence"/>
</dbReference>
<dbReference type="InterPro" id="IPR011659">
    <property type="entry name" value="WD40"/>
</dbReference>
<dbReference type="Pfam" id="PF04052">
    <property type="entry name" value="TolB_N"/>
    <property type="match status" value="1"/>
</dbReference>
<feature type="domain" description="TolB N-terminal" evidence="5">
    <location>
        <begin position="17"/>
        <end position="125"/>
    </location>
</feature>
<organism evidence="6 7">
    <name type="scientific">Candidatus Desulfatibia profunda</name>
    <dbReference type="NCBI Taxonomy" id="2841695"/>
    <lineage>
        <taxon>Bacteria</taxon>
        <taxon>Pseudomonadati</taxon>
        <taxon>Thermodesulfobacteriota</taxon>
        <taxon>Desulfobacteria</taxon>
        <taxon>Desulfobacterales</taxon>
        <taxon>Desulfobacterales incertae sedis</taxon>
        <taxon>Candidatus Desulfatibia</taxon>
    </lineage>
</organism>
<dbReference type="SUPFAM" id="SSF69304">
    <property type="entry name" value="Tricorn protease N-terminal domain"/>
    <property type="match status" value="1"/>
</dbReference>
<dbReference type="Gene3D" id="2.120.10.30">
    <property type="entry name" value="TolB, C-terminal domain"/>
    <property type="match status" value="2"/>
</dbReference>
<dbReference type="PANTHER" id="PTHR36842">
    <property type="entry name" value="PROTEIN TOLB HOMOLOG"/>
    <property type="match status" value="1"/>
</dbReference>
<evidence type="ECO:0000256" key="4">
    <source>
        <dbReference type="ARBA" id="ARBA00022764"/>
    </source>
</evidence>